<dbReference type="AlphaFoldDB" id="A0A0A9DWK1"/>
<dbReference type="EMBL" id="GBRH01205734">
    <property type="protein sequence ID" value="JAD92161.1"/>
    <property type="molecule type" value="Transcribed_RNA"/>
</dbReference>
<evidence type="ECO:0000313" key="1">
    <source>
        <dbReference type="EMBL" id="JAD92161.1"/>
    </source>
</evidence>
<protein>
    <submittedName>
        <fullName evidence="1">Uncharacterized protein</fullName>
    </submittedName>
</protein>
<sequence length="33" mass="4053">MIRLLCVGLLGYMNRVMIFFWKYRLLAVELVQY</sequence>
<accession>A0A0A9DWK1</accession>
<proteinExistence type="predicted"/>
<reference evidence="1" key="2">
    <citation type="journal article" date="2015" name="Data Brief">
        <title>Shoot transcriptome of the giant reed, Arundo donax.</title>
        <authorList>
            <person name="Barrero R.A."/>
            <person name="Guerrero F.D."/>
            <person name="Moolhuijzen P."/>
            <person name="Goolsby J.A."/>
            <person name="Tidwell J."/>
            <person name="Bellgard S.E."/>
            <person name="Bellgard M.I."/>
        </authorList>
    </citation>
    <scope>NUCLEOTIDE SEQUENCE</scope>
    <source>
        <tissue evidence="1">Shoot tissue taken approximately 20 cm above the soil surface</tissue>
    </source>
</reference>
<reference evidence="1" key="1">
    <citation type="submission" date="2014-09" db="EMBL/GenBank/DDBJ databases">
        <authorList>
            <person name="Magalhaes I.L.F."/>
            <person name="Oliveira U."/>
            <person name="Santos F.R."/>
            <person name="Vidigal T.H.D.A."/>
            <person name="Brescovit A.D."/>
            <person name="Santos A.J."/>
        </authorList>
    </citation>
    <scope>NUCLEOTIDE SEQUENCE</scope>
    <source>
        <tissue evidence="1">Shoot tissue taken approximately 20 cm above the soil surface</tissue>
    </source>
</reference>
<name>A0A0A9DWK1_ARUDO</name>
<organism evidence="1">
    <name type="scientific">Arundo donax</name>
    <name type="common">Giant reed</name>
    <name type="synonym">Donax arundinaceus</name>
    <dbReference type="NCBI Taxonomy" id="35708"/>
    <lineage>
        <taxon>Eukaryota</taxon>
        <taxon>Viridiplantae</taxon>
        <taxon>Streptophyta</taxon>
        <taxon>Embryophyta</taxon>
        <taxon>Tracheophyta</taxon>
        <taxon>Spermatophyta</taxon>
        <taxon>Magnoliopsida</taxon>
        <taxon>Liliopsida</taxon>
        <taxon>Poales</taxon>
        <taxon>Poaceae</taxon>
        <taxon>PACMAD clade</taxon>
        <taxon>Arundinoideae</taxon>
        <taxon>Arundineae</taxon>
        <taxon>Arundo</taxon>
    </lineage>
</organism>